<dbReference type="PANTHER" id="PTHR18964">
    <property type="entry name" value="ROK (REPRESSOR, ORF, KINASE) FAMILY"/>
    <property type="match status" value="1"/>
</dbReference>
<dbReference type="Pfam" id="PF00480">
    <property type="entry name" value="ROK"/>
    <property type="match status" value="1"/>
</dbReference>
<evidence type="ECO:0000313" key="2">
    <source>
        <dbReference type="EMBL" id="MDC3424544.1"/>
    </source>
</evidence>
<dbReference type="InterPro" id="IPR043129">
    <property type="entry name" value="ATPase_NBD"/>
</dbReference>
<dbReference type="PROSITE" id="PS01125">
    <property type="entry name" value="ROK"/>
    <property type="match status" value="1"/>
</dbReference>
<dbReference type="InterPro" id="IPR000600">
    <property type="entry name" value="ROK"/>
</dbReference>
<dbReference type="SUPFAM" id="SSF53067">
    <property type="entry name" value="Actin-like ATPase domain"/>
    <property type="match status" value="1"/>
</dbReference>
<organism evidence="2 3">
    <name type="scientific">Terrihalobacillus insolitus</name>
    <dbReference type="NCBI Taxonomy" id="2950438"/>
    <lineage>
        <taxon>Bacteria</taxon>
        <taxon>Bacillati</taxon>
        <taxon>Bacillota</taxon>
        <taxon>Bacilli</taxon>
        <taxon>Bacillales</taxon>
        <taxon>Bacillaceae</taxon>
        <taxon>Terrihalobacillus</taxon>
    </lineage>
</organism>
<keyword evidence="3" id="KW-1185">Reference proteome</keyword>
<evidence type="ECO:0000313" key="3">
    <source>
        <dbReference type="Proteomes" id="UP001145050"/>
    </source>
</evidence>
<gene>
    <name evidence="2" type="ORF">NC797_08475</name>
</gene>
<proteinExistence type="inferred from homology"/>
<dbReference type="Proteomes" id="UP001145050">
    <property type="component" value="Unassembled WGS sequence"/>
</dbReference>
<reference evidence="2" key="1">
    <citation type="submission" date="2022-06" db="EMBL/GenBank/DDBJ databases">
        <title>Aquibacillus sp. a new bacterium isolated from soil saline samples.</title>
        <authorList>
            <person name="Galisteo C."/>
            <person name="De La Haba R."/>
            <person name="Sanchez-Porro C."/>
            <person name="Ventosa A."/>
        </authorList>
    </citation>
    <scope>NUCLEOTIDE SEQUENCE</scope>
    <source>
        <strain evidence="2">3ASR75-11</strain>
    </source>
</reference>
<comment type="similarity">
    <text evidence="1">Belongs to the ROK (NagC/XylR) family.</text>
</comment>
<accession>A0A9X3WW75</accession>
<sequence length="320" mass="34578">MRDYSIGIDIGGTKIAGAIVDRQGNIIHKRICETPSESKERVLQVLANLVIEFHQLVEKENIRLVGIGVGSAGQINFNEGIILSGTDNIHGWYHVEVCDYLKQFTTLPIFLDNDVNTFTIAEYQLGSARGIENLVCLTLGTGIGGGVIAEGSMLRGEWGGAAELGHMSVNMYGPSCNCGSRGCLETYASGTGIANRMRERLQNNDSLADWEVALYRKNQRSITSKDVFEWKELGASIATEVAEEALQALAYGMMNMIHTFNPTAIILGGGLIDGNRDLVPAVQKRVSKLGMASLVQPVTIRSSSLGEDTGLIGAALQVWM</sequence>
<comment type="caution">
    <text evidence="2">The sequence shown here is derived from an EMBL/GenBank/DDBJ whole genome shotgun (WGS) entry which is preliminary data.</text>
</comment>
<dbReference type="Gene3D" id="3.30.420.40">
    <property type="match status" value="2"/>
</dbReference>
<protein>
    <submittedName>
        <fullName evidence="2">ROK family protein</fullName>
    </submittedName>
</protein>
<dbReference type="PANTHER" id="PTHR18964:SF149">
    <property type="entry name" value="BIFUNCTIONAL UDP-N-ACETYLGLUCOSAMINE 2-EPIMERASE_N-ACETYLMANNOSAMINE KINASE"/>
    <property type="match status" value="1"/>
</dbReference>
<dbReference type="InterPro" id="IPR049874">
    <property type="entry name" value="ROK_cs"/>
</dbReference>
<dbReference type="EMBL" id="JAMQKB010000006">
    <property type="protein sequence ID" value="MDC3424544.1"/>
    <property type="molecule type" value="Genomic_DNA"/>
</dbReference>
<evidence type="ECO:0000256" key="1">
    <source>
        <dbReference type="ARBA" id="ARBA00006479"/>
    </source>
</evidence>
<dbReference type="RefSeq" id="WP_272436347.1">
    <property type="nucleotide sequence ID" value="NZ_JAMQKB010000006.1"/>
</dbReference>
<dbReference type="AlphaFoldDB" id="A0A9X3WW75"/>
<name>A0A9X3WW75_9BACI</name>